<feature type="chain" id="PRO_5041000411" evidence="1">
    <location>
        <begin position="24"/>
        <end position="1036"/>
    </location>
</feature>
<evidence type="ECO:0000313" key="4">
    <source>
        <dbReference type="Proteomes" id="UP001139971"/>
    </source>
</evidence>
<organism evidence="3 4">
    <name type="scientific">Tahibacter soli</name>
    <dbReference type="NCBI Taxonomy" id="2983605"/>
    <lineage>
        <taxon>Bacteria</taxon>
        <taxon>Pseudomonadati</taxon>
        <taxon>Pseudomonadota</taxon>
        <taxon>Gammaproteobacteria</taxon>
        <taxon>Lysobacterales</taxon>
        <taxon>Rhodanobacteraceae</taxon>
        <taxon>Tahibacter</taxon>
    </lineage>
</organism>
<dbReference type="Proteomes" id="UP001139971">
    <property type="component" value="Unassembled WGS sequence"/>
</dbReference>
<protein>
    <submittedName>
        <fullName evidence="3">CHAT domain-containing protein</fullName>
    </submittedName>
</protein>
<dbReference type="EMBL" id="JAOVZO020000017">
    <property type="protein sequence ID" value="MDC8013579.1"/>
    <property type="molecule type" value="Genomic_DNA"/>
</dbReference>
<dbReference type="Pfam" id="PF12770">
    <property type="entry name" value="CHAT"/>
    <property type="match status" value="1"/>
</dbReference>
<dbReference type="InterPro" id="IPR011990">
    <property type="entry name" value="TPR-like_helical_dom_sf"/>
</dbReference>
<dbReference type="RefSeq" id="WP_263545785.1">
    <property type="nucleotide sequence ID" value="NZ_JAOVZO020000017.1"/>
</dbReference>
<dbReference type="PANTHER" id="PTHR10098:SF108">
    <property type="entry name" value="TETRATRICOPEPTIDE REPEAT PROTEIN 28"/>
    <property type="match status" value="1"/>
</dbReference>
<evidence type="ECO:0000313" key="3">
    <source>
        <dbReference type="EMBL" id="MDC8013579.1"/>
    </source>
</evidence>
<reference evidence="3" key="1">
    <citation type="submission" date="2023-02" db="EMBL/GenBank/DDBJ databases">
        <title>Tahibacter soli sp. nov. isolated from soil.</title>
        <authorList>
            <person name="Baek J.H."/>
            <person name="Lee J.K."/>
            <person name="Choi D.G."/>
            <person name="Jeon C.O."/>
        </authorList>
    </citation>
    <scope>NUCLEOTIDE SEQUENCE</scope>
    <source>
        <strain evidence="3">BL</strain>
    </source>
</reference>
<dbReference type="InterPro" id="IPR024983">
    <property type="entry name" value="CHAT_dom"/>
</dbReference>
<proteinExistence type="predicted"/>
<dbReference type="Gene3D" id="1.25.40.10">
    <property type="entry name" value="Tetratricopeptide repeat domain"/>
    <property type="match status" value="2"/>
</dbReference>
<evidence type="ECO:0000256" key="1">
    <source>
        <dbReference type="SAM" id="SignalP"/>
    </source>
</evidence>
<dbReference type="AlphaFoldDB" id="A0A9X3YL27"/>
<gene>
    <name evidence="3" type="ORF">OD750_013635</name>
</gene>
<feature type="signal peptide" evidence="1">
    <location>
        <begin position="1"/>
        <end position="23"/>
    </location>
</feature>
<sequence length="1036" mass="108819">MTCPRATAALLALVLLSAASAAAAQDGALALSCARPAPAGDVALRLPATIAVDDVAPGALLVLEERDVDIELASDAQTIDLPPARRAFEPIALRPPRAEIGVRARAKSVDKGAFRVHLYCTGDTSGLQLLAQAGAKLAASEDASLARPAREAARAEAMTLLDHAAVSSAGQPPWFAAQTLHTRGFLSHRRGNVDASYDAYRAAASAWRAIDDEVRAQWADIGAARQLRRRGELTAAEAAFATIAANALDPTLKRQAGNDRCLTLRDLGATDAAATCYRDVVALHHAAGDTGEEANSLANLADLNLELARYGRARQNVDAAIALARRAGTARFELIASIVGAKLLRSEGRLGESLAALTQARTLAERVGDANLTANVLRQLGVGALLLADAERARTYLTEAAERYRAGGFRPRAALTLVDLGTLERQVGNGDKAEAAIREAIGLLDPADNASILADARGLQGELALDRNDLAAASEALAAARNAVRKQGFYASMQRLDLIAARIALAQGDLAAAREAGAQVARRAAQARDPLFAIEAGEVDADAAYAAHDPARALTAYRDAIRRMLVVAQLQSYPLHRAHYVSRARRALERVLTLSLSVRGDGEAARRERYAWAEELRASAALGAMPASGADPAERRATLAALNDAVRRHWQILAPEEQQAEPVVMADLLSRVEQGVAAGAGASDAASVDATRWPRDTALLALFVGDENTFAWRLDARGLVERHTTNAAQATAIAGEMARLLPETSSPAQTIQQRARELRDAIDLDETIAGNAQNWYVVLDGALTAMPPILLIERPPADAAWPAIVVLGSSREAARARRDCCRAHPLYAFADPTPPGGAASTVRASGLARLPGSRLEAASIARLWRPAPQEVHVGAAFTKDRALAALARPGAIVHFATHGLTSRDTPGLSALLIASETGGRGLDVLTWHDIVEQGVKADLVVLGACDAAGGARIDAAGTVGLTQALLAAGAPDVIAPLWQVGDRDSVAFMEAVYRALADGATPAAAVARAQHQSVGSERYNHPALWAGFVAFAARAQ</sequence>
<dbReference type="SUPFAM" id="SSF48452">
    <property type="entry name" value="TPR-like"/>
    <property type="match status" value="2"/>
</dbReference>
<comment type="caution">
    <text evidence="3">The sequence shown here is derived from an EMBL/GenBank/DDBJ whole genome shotgun (WGS) entry which is preliminary data.</text>
</comment>
<feature type="domain" description="CHAT" evidence="2">
    <location>
        <begin position="770"/>
        <end position="1030"/>
    </location>
</feature>
<accession>A0A9X3YL27</accession>
<evidence type="ECO:0000259" key="2">
    <source>
        <dbReference type="Pfam" id="PF12770"/>
    </source>
</evidence>
<dbReference type="PANTHER" id="PTHR10098">
    <property type="entry name" value="RAPSYN-RELATED"/>
    <property type="match status" value="1"/>
</dbReference>
<keyword evidence="1" id="KW-0732">Signal</keyword>
<name>A0A9X3YL27_9GAMM</name>
<keyword evidence="4" id="KW-1185">Reference proteome</keyword>